<feature type="compositionally biased region" description="Polar residues" evidence="1">
    <location>
        <begin position="26"/>
        <end position="40"/>
    </location>
</feature>
<accession>A0A654IKN8</accession>
<organism evidence="2">
    <name type="scientific">Mycoplasma feriruminatoris</name>
    <dbReference type="NCBI Taxonomy" id="1179777"/>
    <lineage>
        <taxon>Bacteria</taxon>
        <taxon>Bacillati</taxon>
        <taxon>Mycoplasmatota</taxon>
        <taxon>Mollicutes</taxon>
        <taxon>Mycoplasmataceae</taxon>
        <taxon>Mycoplasma</taxon>
    </lineage>
</organism>
<dbReference type="AlphaFoldDB" id="A0A654IKN8"/>
<dbReference type="EMBL" id="LR739235">
    <property type="protein sequence ID" value="VZR98124.1"/>
    <property type="molecule type" value="Genomic_DNA"/>
</dbReference>
<sequence>MKNLITLLGIISLIIASGFITIACKTPNQPNANSNNTIPKRTNEMKKEIKEEKEKNSKTIKKDEDKNKEKKQVEKTDNKQEELLRNDQPEKIETYMFKRNKKTNFDLIRTYGEKIWSFFYSRPEKLFKLNEDHSSNPLATLARTITTHYQKIVKYRDQADFETKEKTKLDVENLFKEFDKDITKYEEEKDNIWKLINSL</sequence>
<evidence type="ECO:0008006" key="3">
    <source>
        <dbReference type="Google" id="ProtNLM"/>
    </source>
</evidence>
<gene>
    <name evidence="2" type="ORF">MF5295_00635</name>
</gene>
<feature type="compositionally biased region" description="Basic and acidic residues" evidence="1">
    <location>
        <begin position="41"/>
        <end position="86"/>
    </location>
</feature>
<proteinExistence type="predicted"/>
<protein>
    <recommendedName>
        <fullName evidence="3">Lipoprotein</fullName>
    </recommendedName>
</protein>
<evidence type="ECO:0000313" key="2">
    <source>
        <dbReference type="EMBL" id="VZR98124.1"/>
    </source>
</evidence>
<name>A0A654IKN8_9MOLU</name>
<evidence type="ECO:0000256" key="1">
    <source>
        <dbReference type="SAM" id="MobiDB-lite"/>
    </source>
</evidence>
<dbReference type="PROSITE" id="PS51257">
    <property type="entry name" value="PROKAR_LIPOPROTEIN"/>
    <property type="match status" value="1"/>
</dbReference>
<feature type="region of interest" description="Disordered" evidence="1">
    <location>
        <begin position="26"/>
        <end position="86"/>
    </location>
</feature>
<dbReference type="RefSeq" id="WP_278288253.1">
    <property type="nucleotide sequence ID" value="NZ_CP113495.1"/>
</dbReference>
<reference evidence="2" key="1">
    <citation type="submission" date="2019-11" db="EMBL/GenBank/DDBJ databases">
        <authorList>
            <person name="Falquet L."/>
            <person name="Falquet L."/>
        </authorList>
    </citation>
    <scope>NUCLEOTIDE SEQUENCE</scope>
    <source>
        <strain evidence="2">8756-13</strain>
    </source>
</reference>